<gene>
    <name evidence="5" type="ORF">EI77_04460</name>
</gene>
<dbReference type="PROSITE" id="PS51168">
    <property type="entry name" value="CHORISMATE_MUT_2"/>
    <property type="match status" value="1"/>
</dbReference>
<accession>A0A4R7RIV9</accession>
<dbReference type="NCBIfam" id="TIGR01806">
    <property type="entry name" value="CM_mono2"/>
    <property type="match status" value="1"/>
</dbReference>
<dbReference type="InterPro" id="IPR036979">
    <property type="entry name" value="CM_dom_sf"/>
</dbReference>
<dbReference type="InterPro" id="IPR051331">
    <property type="entry name" value="Chorismate_mutase-related"/>
</dbReference>
<dbReference type="Proteomes" id="UP000295662">
    <property type="component" value="Unassembled WGS sequence"/>
</dbReference>
<dbReference type="Pfam" id="PF01817">
    <property type="entry name" value="CM_2"/>
    <property type="match status" value="1"/>
</dbReference>
<keyword evidence="2" id="KW-0732">Signal</keyword>
<comment type="caution">
    <text evidence="5">The sequence shown here is derived from an EMBL/GenBank/DDBJ whole genome shotgun (WGS) entry which is preliminary data.</text>
</comment>
<organism evidence="5 6">
    <name type="scientific">Prosthecobacter fusiformis</name>
    <dbReference type="NCBI Taxonomy" id="48464"/>
    <lineage>
        <taxon>Bacteria</taxon>
        <taxon>Pseudomonadati</taxon>
        <taxon>Verrucomicrobiota</taxon>
        <taxon>Verrucomicrobiia</taxon>
        <taxon>Verrucomicrobiales</taxon>
        <taxon>Verrucomicrobiaceae</taxon>
        <taxon>Prosthecobacter</taxon>
    </lineage>
</organism>
<dbReference type="GO" id="GO:0046417">
    <property type="term" value="P:chorismate metabolic process"/>
    <property type="evidence" value="ECO:0007669"/>
    <property type="project" value="InterPro"/>
</dbReference>
<dbReference type="AlphaFoldDB" id="A0A4R7RIV9"/>
<evidence type="ECO:0000313" key="6">
    <source>
        <dbReference type="Proteomes" id="UP000295662"/>
    </source>
</evidence>
<dbReference type="UniPathway" id="UPA00120">
    <property type="reaction ID" value="UER00203"/>
</dbReference>
<evidence type="ECO:0000259" key="4">
    <source>
        <dbReference type="PROSITE" id="PS51168"/>
    </source>
</evidence>
<dbReference type="EC" id="5.4.99.5" evidence="1"/>
<dbReference type="SUPFAM" id="SSF48600">
    <property type="entry name" value="Chorismate mutase II"/>
    <property type="match status" value="1"/>
</dbReference>
<evidence type="ECO:0000256" key="1">
    <source>
        <dbReference type="ARBA" id="ARBA00012404"/>
    </source>
</evidence>
<dbReference type="InterPro" id="IPR008240">
    <property type="entry name" value="Chorismate_mutase_periplasmic"/>
</dbReference>
<dbReference type="PANTHER" id="PTHR38041">
    <property type="entry name" value="CHORISMATE MUTASE"/>
    <property type="match status" value="1"/>
</dbReference>
<dbReference type="GO" id="GO:0009697">
    <property type="term" value="P:salicylic acid biosynthetic process"/>
    <property type="evidence" value="ECO:0007669"/>
    <property type="project" value="TreeGrafter"/>
</dbReference>
<evidence type="ECO:0000256" key="3">
    <source>
        <dbReference type="ARBA" id="ARBA00023235"/>
    </source>
</evidence>
<evidence type="ECO:0000313" key="5">
    <source>
        <dbReference type="EMBL" id="TDU63139.1"/>
    </source>
</evidence>
<dbReference type="Gene3D" id="1.20.59.10">
    <property type="entry name" value="Chorismate mutase"/>
    <property type="match status" value="1"/>
</dbReference>
<evidence type="ECO:0000256" key="2">
    <source>
        <dbReference type="ARBA" id="ARBA00022729"/>
    </source>
</evidence>
<dbReference type="PANTHER" id="PTHR38041:SF1">
    <property type="entry name" value="CHORISMATE MUTASE"/>
    <property type="match status" value="1"/>
</dbReference>
<dbReference type="GO" id="GO:0004106">
    <property type="term" value="F:chorismate mutase activity"/>
    <property type="evidence" value="ECO:0007669"/>
    <property type="project" value="UniProtKB-EC"/>
</dbReference>
<protein>
    <recommendedName>
        <fullName evidence="1">chorismate mutase</fullName>
        <ecNumber evidence="1">5.4.99.5</ecNumber>
    </recommendedName>
</protein>
<dbReference type="InterPro" id="IPR036263">
    <property type="entry name" value="Chorismate_II_sf"/>
</dbReference>
<proteinExistence type="predicted"/>
<name>A0A4R7RIV9_9BACT</name>
<dbReference type="InterPro" id="IPR002701">
    <property type="entry name" value="CM_II_prokaryot"/>
</dbReference>
<dbReference type="EMBL" id="SOCA01000015">
    <property type="protein sequence ID" value="TDU63139.1"/>
    <property type="molecule type" value="Genomic_DNA"/>
</dbReference>
<sequence length="166" mass="18143">MVGCAGSSRPQDDATLPKLMVERLSWMDEVVRVKQARSLPVTDAKREEELLVMMEREGQKAGLPAQAVREFFAGQITAAKFLQTEWLKKYPQGDPTLVGQPLPDLSVTVRPALDRLGKSMLTALAVSRQKQDSRTMMAAAKTELTEAGYSKQVIAAALEGLEAGLK</sequence>
<dbReference type="SMART" id="SM00830">
    <property type="entry name" value="CM_2"/>
    <property type="match status" value="1"/>
</dbReference>
<reference evidence="5 6" key="1">
    <citation type="submission" date="2019-03" db="EMBL/GenBank/DDBJ databases">
        <title>Genomic Encyclopedia of Archaeal and Bacterial Type Strains, Phase II (KMG-II): from individual species to whole genera.</title>
        <authorList>
            <person name="Goeker M."/>
        </authorList>
    </citation>
    <scope>NUCLEOTIDE SEQUENCE [LARGE SCALE GENOMIC DNA]</scope>
    <source>
        <strain evidence="5 6">ATCC 25309</strain>
    </source>
</reference>
<keyword evidence="6" id="KW-1185">Reference proteome</keyword>
<feature type="domain" description="Chorismate mutase" evidence="4">
    <location>
        <begin position="1"/>
        <end position="87"/>
    </location>
</feature>
<keyword evidence="3" id="KW-0413">Isomerase</keyword>